<dbReference type="Proteomes" id="UP001589867">
    <property type="component" value="Unassembled WGS sequence"/>
</dbReference>
<feature type="compositionally biased region" description="Basic and acidic residues" evidence="1">
    <location>
        <begin position="228"/>
        <end position="248"/>
    </location>
</feature>
<name>A0ABV6M836_9ACTN</name>
<dbReference type="RefSeq" id="WP_377253765.1">
    <property type="nucleotide sequence ID" value="NZ_JBHLUH010000049.1"/>
</dbReference>
<protein>
    <submittedName>
        <fullName evidence="2">Uncharacterized protein</fullName>
    </submittedName>
</protein>
<proteinExistence type="predicted"/>
<keyword evidence="3" id="KW-1185">Reference proteome</keyword>
<dbReference type="EMBL" id="JBHLUH010000049">
    <property type="protein sequence ID" value="MFC0530608.1"/>
    <property type="molecule type" value="Genomic_DNA"/>
</dbReference>
<reference evidence="2 3" key="1">
    <citation type="submission" date="2024-09" db="EMBL/GenBank/DDBJ databases">
        <authorList>
            <person name="Sun Q."/>
            <person name="Mori K."/>
        </authorList>
    </citation>
    <scope>NUCLEOTIDE SEQUENCE [LARGE SCALE GENOMIC DNA]</scope>
    <source>
        <strain evidence="2 3">TBRC 3947</strain>
    </source>
</reference>
<feature type="region of interest" description="Disordered" evidence="1">
    <location>
        <begin position="203"/>
        <end position="315"/>
    </location>
</feature>
<evidence type="ECO:0000313" key="2">
    <source>
        <dbReference type="EMBL" id="MFC0530608.1"/>
    </source>
</evidence>
<gene>
    <name evidence="2" type="ORF">ACFFIA_23380</name>
</gene>
<accession>A0ABV6M836</accession>
<sequence length="345" mass="36485">MRGGLDDALERLARMDQLRRRAEGTSGSLPTAHGLAEAIEAVRRVVERHPDLNITLYGEQGEGSAEVRIGWEDGVVRAKIVSVEGPEGAAFGPSDGPMPVLPAEIPPMSDLPRPITDGSRARVEAYPAAWHPEPSPMPEPRLADRRRRRTADAGFLPDQGLHAEPRRPAEAEFLPEQGGLHAEARRAADGGLHAEARGAAEGDFFPEQGRGAEPRHAAGGGFLPDPGQRFDDLGHGPRGHPLLDERRAGGPGFRAKPSHAADAGVLPDAGRATDPVFRPEPSHAADAGFLPDPGGLAPAEPTRGGEPPRLAAPRAWTAETDDNAAARLAAMIREDPSLLASPDDL</sequence>
<evidence type="ECO:0000256" key="1">
    <source>
        <dbReference type="SAM" id="MobiDB-lite"/>
    </source>
</evidence>
<organism evidence="2 3">
    <name type="scientific">Phytohabitans kaempferiae</name>
    <dbReference type="NCBI Taxonomy" id="1620943"/>
    <lineage>
        <taxon>Bacteria</taxon>
        <taxon>Bacillati</taxon>
        <taxon>Actinomycetota</taxon>
        <taxon>Actinomycetes</taxon>
        <taxon>Micromonosporales</taxon>
        <taxon>Micromonosporaceae</taxon>
    </lineage>
</organism>
<feature type="region of interest" description="Disordered" evidence="1">
    <location>
        <begin position="126"/>
        <end position="148"/>
    </location>
</feature>
<comment type="caution">
    <text evidence="2">The sequence shown here is derived from an EMBL/GenBank/DDBJ whole genome shotgun (WGS) entry which is preliminary data.</text>
</comment>
<evidence type="ECO:0000313" key="3">
    <source>
        <dbReference type="Proteomes" id="UP001589867"/>
    </source>
</evidence>